<dbReference type="InParanoid" id="A0A2N3N7Y7"/>
<dbReference type="Pfam" id="PF00732">
    <property type="entry name" value="GMC_oxred_N"/>
    <property type="match status" value="1"/>
</dbReference>
<dbReference type="EMBL" id="NLAX01000095">
    <property type="protein sequence ID" value="PKS08507.1"/>
    <property type="molecule type" value="Genomic_DNA"/>
</dbReference>
<proteinExistence type="inferred from homology"/>
<dbReference type="VEuPathDB" id="FungiDB:jhhlp_004892"/>
<keyword evidence="6" id="KW-1185">Reference proteome</keyword>
<keyword evidence="2" id="KW-0274">FAD</keyword>
<protein>
    <recommendedName>
        <fullName evidence="7">Glucose-methanol-choline oxidoreductase N-terminal domain-containing protein</fullName>
    </recommendedName>
</protein>
<dbReference type="SUPFAM" id="SSF54373">
    <property type="entry name" value="FAD-linked reductases, C-terminal domain"/>
    <property type="match status" value="1"/>
</dbReference>
<dbReference type="InterPro" id="IPR007867">
    <property type="entry name" value="GMC_OxRtase_C"/>
</dbReference>
<reference evidence="5 6" key="1">
    <citation type="journal article" date="2017" name="G3 (Bethesda)">
        <title>First Draft Genome Sequence of the Pathogenic Fungus Lomentospora prolificans (Formerly Scedosporium prolificans).</title>
        <authorList>
            <person name="Luo R."/>
            <person name="Zimin A."/>
            <person name="Workman R."/>
            <person name="Fan Y."/>
            <person name="Pertea G."/>
            <person name="Grossman N."/>
            <person name="Wear M.P."/>
            <person name="Jia B."/>
            <person name="Miller H."/>
            <person name="Casadevall A."/>
            <person name="Timp W."/>
            <person name="Zhang S.X."/>
            <person name="Salzberg S.L."/>
        </authorList>
    </citation>
    <scope>NUCLEOTIDE SEQUENCE [LARGE SCALE GENOMIC DNA]</scope>
    <source>
        <strain evidence="5 6">JHH-5317</strain>
    </source>
</reference>
<feature type="domain" description="Glucose-methanol-choline oxidoreductase N-terminal" evidence="3">
    <location>
        <begin position="16"/>
        <end position="322"/>
    </location>
</feature>
<comment type="similarity">
    <text evidence="1">Belongs to the GMC oxidoreductase family.</text>
</comment>
<dbReference type="Pfam" id="PF05199">
    <property type="entry name" value="GMC_oxred_C"/>
    <property type="match status" value="1"/>
</dbReference>
<evidence type="ECO:0000259" key="3">
    <source>
        <dbReference type="Pfam" id="PF00732"/>
    </source>
</evidence>
<dbReference type="PIRSF" id="PIRSF000137">
    <property type="entry name" value="Alcohol_oxidase"/>
    <property type="match status" value="1"/>
</dbReference>
<comment type="cofactor">
    <cofactor evidence="2">
        <name>FAD</name>
        <dbReference type="ChEBI" id="CHEBI:57692"/>
    </cofactor>
</comment>
<dbReference type="OrthoDB" id="269227at2759"/>
<keyword evidence="2" id="KW-0285">Flavoprotein</keyword>
<feature type="domain" description="Glucose-methanol-choline oxidoreductase C-terminal" evidence="4">
    <location>
        <begin position="432"/>
        <end position="591"/>
    </location>
</feature>
<feature type="binding site" evidence="2">
    <location>
        <position position="236"/>
    </location>
    <ligand>
        <name>FAD</name>
        <dbReference type="ChEBI" id="CHEBI:57692"/>
    </ligand>
</feature>
<evidence type="ECO:0000313" key="5">
    <source>
        <dbReference type="EMBL" id="PKS08507.1"/>
    </source>
</evidence>
<feature type="binding site" evidence="2">
    <location>
        <begin position="538"/>
        <end position="539"/>
    </location>
    <ligand>
        <name>FAD</name>
        <dbReference type="ChEBI" id="CHEBI:57692"/>
    </ligand>
</feature>
<dbReference type="STRING" id="41688.A0A2N3N7Y7"/>
<dbReference type="InterPro" id="IPR036188">
    <property type="entry name" value="FAD/NAD-bd_sf"/>
</dbReference>
<dbReference type="SUPFAM" id="SSF51905">
    <property type="entry name" value="FAD/NAD(P)-binding domain"/>
    <property type="match status" value="1"/>
</dbReference>
<evidence type="ECO:0000256" key="2">
    <source>
        <dbReference type="PIRSR" id="PIRSR000137-2"/>
    </source>
</evidence>
<dbReference type="GO" id="GO:0016614">
    <property type="term" value="F:oxidoreductase activity, acting on CH-OH group of donors"/>
    <property type="evidence" value="ECO:0007669"/>
    <property type="project" value="InterPro"/>
</dbReference>
<dbReference type="Gene3D" id="3.30.560.10">
    <property type="entry name" value="Glucose Oxidase, domain 3"/>
    <property type="match status" value="1"/>
</dbReference>
<evidence type="ECO:0000256" key="1">
    <source>
        <dbReference type="ARBA" id="ARBA00010790"/>
    </source>
</evidence>
<accession>A0A2N3N7Y7</accession>
<dbReference type="PANTHER" id="PTHR11552">
    <property type="entry name" value="GLUCOSE-METHANOL-CHOLINE GMC OXIDOREDUCTASE"/>
    <property type="match status" value="1"/>
</dbReference>
<name>A0A2N3N7Y7_9PEZI</name>
<organism evidence="5 6">
    <name type="scientific">Lomentospora prolificans</name>
    <dbReference type="NCBI Taxonomy" id="41688"/>
    <lineage>
        <taxon>Eukaryota</taxon>
        <taxon>Fungi</taxon>
        <taxon>Dikarya</taxon>
        <taxon>Ascomycota</taxon>
        <taxon>Pezizomycotina</taxon>
        <taxon>Sordariomycetes</taxon>
        <taxon>Hypocreomycetidae</taxon>
        <taxon>Microascales</taxon>
        <taxon>Microascaceae</taxon>
        <taxon>Lomentospora</taxon>
    </lineage>
</organism>
<dbReference type="InterPro" id="IPR000172">
    <property type="entry name" value="GMC_OxRdtase_N"/>
</dbReference>
<dbReference type="PANTHER" id="PTHR11552:SF78">
    <property type="entry name" value="GLUCOSE-METHANOL-CHOLINE OXIDOREDUCTASE N-TERMINAL DOMAIN-CONTAINING PROTEIN"/>
    <property type="match status" value="1"/>
</dbReference>
<gene>
    <name evidence="5" type="ORF">jhhlp_004892</name>
</gene>
<dbReference type="InterPro" id="IPR012132">
    <property type="entry name" value="GMC_OxRdtase"/>
</dbReference>
<dbReference type="Gene3D" id="3.50.50.60">
    <property type="entry name" value="FAD/NAD(P)-binding domain"/>
    <property type="match status" value="1"/>
</dbReference>
<dbReference type="Proteomes" id="UP000233524">
    <property type="component" value="Unassembled WGS sequence"/>
</dbReference>
<dbReference type="AlphaFoldDB" id="A0A2N3N7Y7"/>
<evidence type="ECO:0008006" key="7">
    <source>
        <dbReference type="Google" id="ProtNLM"/>
    </source>
</evidence>
<sequence>MGGPVTELPSNLDEVDVIIVGGGTAGCVVASRLSDADPNLSILVIEGGQNNYQDPTVVLPLLMLMSLLPNSKNTLAYIGSKESQIGNREVVVVSGGILGGGSSVNLLTYSRPQREDLDAWNIPGWSTDEMIPYFKKFETYYGAGLPATHGDSGPIEISAGTFNVERSQNDFIQAAGQLGWPEVKDLMDMDTNNAVYRNLRYINRDGIRQDSAHCYLHPRLQDGAHPNLNVLVQNQVVRVLFDKDKRANGVEFHRNPAFSDGQDAAMDLKTVKARKLVIISSGGLGSPLVLERSGIGGADVLSRAGIKPIVDLPGVGSNYMDHHLFTYPYKSSLNPDETADALYGGRRDFNEAIGSKDKILGWNVADVTGKIRPTESEVAALGPDFQAAWERDYKDKPNKPLTIITSLNAFPGDPTDVDPGQYMSCSTFTLYPYSRGHIHITGPKVSDPPDFVTGYLQDERGIDLKKAVWAYKKQRELFRRMDVYRGEYAPSHPAFPAGSAAASIETSEPLKDVKDIVYSAEDDAIIEEWLRRNVGSTWHSMGTCKMGAKETLGVVDPKLNVHGVAGLKVADLSICPDNVAANTAATAFAIGEKAADIFIEELGLRKGT</sequence>
<evidence type="ECO:0000313" key="6">
    <source>
        <dbReference type="Proteomes" id="UP000233524"/>
    </source>
</evidence>
<comment type="caution">
    <text evidence="5">The sequence shown here is derived from an EMBL/GenBank/DDBJ whole genome shotgun (WGS) entry which is preliminary data.</text>
</comment>
<dbReference type="GO" id="GO:0050660">
    <property type="term" value="F:flavin adenine dinucleotide binding"/>
    <property type="evidence" value="ECO:0007669"/>
    <property type="project" value="InterPro"/>
</dbReference>
<evidence type="ECO:0000259" key="4">
    <source>
        <dbReference type="Pfam" id="PF05199"/>
    </source>
</evidence>